<feature type="signal peptide" evidence="1">
    <location>
        <begin position="1"/>
        <end position="25"/>
    </location>
</feature>
<protein>
    <recommendedName>
        <fullName evidence="3">Methyltransferase type 11 domain-containing protein</fullName>
    </recommendedName>
</protein>
<reference evidence="2" key="1">
    <citation type="submission" date="2021-01" db="EMBL/GenBank/DDBJ databases">
        <authorList>
            <person name="Corre E."/>
            <person name="Pelletier E."/>
            <person name="Niang G."/>
            <person name="Scheremetjew M."/>
            <person name="Finn R."/>
            <person name="Kale V."/>
            <person name="Holt S."/>
            <person name="Cochrane G."/>
            <person name="Meng A."/>
            <person name="Brown T."/>
            <person name="Cohen L."/>
        </authorList>
    </citation>
    <scope>NUCLEOTIDE SEQUENCE</scope>
    <source>
        <strain evidence="2">CCMP3107</strain>
    </source>
</reference>
<proteinExistence type="predicted"/>
<evidence type="ECO:0008006" key="3">
    <source>
        <dbReference type="Google" id="ProtNLM"/>
    </source>
</evidence>
<evidence type="ECO:0000313" key="2">
    <source>
        <dbReference type="EMBL" id="CAE0622960.1"/>
    </source>
</evidence>
<dbReference type="SUPFAM" id="SSF53335">
    <property type="entry name" value="S-adenosyl-L-methionine-dependent methyltransferases"/>
    <property type="match status" value="1"/>
</dbReference>
<organism evidence="2">
    <name type="scientific">Heterosigma akashiwo</name>
    <name type="common">Chromophytic alga</name>
    <name type="synonym">Heterosigma carterae</name>
    <dbReference type="NCBI Taxonomy" id="2829"/>
    <lineage>
        <taxon>Eukaryota</taxon>
        <taxon>Sar</taxon>
        <taxon>Stramenopiles</taxon>
        <taxon>Ochrophyta</taxon>
        <taxon>Raphidophyceae</taxon>
        <taxon>Chattonellales</taxon>
        <taxon>Chattonellaceae</taxon>
        <taxon>Heterosigma</taxon>
    </lineage>
</organism>
<dbReference type="AlphaFoldDB" id="A0A6V1PHZ3"/>
<sequence>MVMVGFIPLLVIGLLFTWQGGLVSSFVEIEETATFPKAVSQLSSCEDNSAVVGLRLKETIETLFGFDEAELEHFMAALEVMISNNNHETATNSERNRCETPSACFMEAYSTIHVLGSRSGFLPVGLSPWFRRGHVRCEDDSCGTSGDENRKVVAKVHPDTIDFVPDGLEYAADRHQMGHFMKMISTSLKDVSNPDYSVGTRCLQWDDVWYLDKFFDRLCTHKDFVVYKKESRMSEEVQSLSEDGRGPSSTAYHTDILLEVNTESGIISNETFDLIIFEQVLEHVRDPFTAMEAVFRITKPGGLVIWGAPHISIHHPDPTDFWRFTVQGAELLANHAGFIIRQIYAPGNERLLSGEFQGIHVDYWTTEEILTEAEGGYLGNWGLWNSQTHMLLEKPKQELGEFSSSPS</sequence>
<dbReference type="Gene3D" id="3.40.50.150">
    <property type="entry name" value="Vaccinia Virus protein VP39"/>
    <property type="match status" value="1"/>
</dbReference>
<keyword evidence="1" id="KW-0732">Signal</keyword>
<dbReference type="InterPro" id="IPR029063">
    <property type="entry name" value="SAM-dependent_MTases_sf"/>
</dbReference>
<accession>A0A6V1PHZ3</accession>
<gene>
    <name evidence="2" type="ORF">HAKA00212_LOCUS1623</name>
</gene>
<dbReference type="Pfam" id="PF13489">
    <property type="entry name" value="Methyltransf_23"/>
    <property type="match status" value="1"/>
</dbReference>
<name>A0A6V1PHZ3_HETAK</name>
<evidence type="ECO:0000256" key="1">
    <source>
        <dbReference type="SAM" id="SignalP"/>
    </source>
</evidence>
<dbReference type="EMBL" id="HBIU01004401">
    <property type="protein sequence ID" value="CAE0622960.1"/>
    <property type="molecule type" value="Transcribed_RNA"/>
</dbReference>
<feature type="chain" id="PRO_5030160765" description="Methyltransferase type 11 domain-containing protein" evidence="1">
    <location>
        <begin position="26"/>
        <end position="407"/>
    </location>
</feature>